<keyword evidence="2" id="KW-1185">Reference proteome</keyword>
<gene>
    <name evidence="1" type="ORF">B0H15DRAFT_958483</name>
</gene>
<protein>
    <submittedName>
        <fullName evidence="1">Uncharacterized protein</fullName>
    </submittedName>
</protein>
<dbReference type="Proteomes" id="UP001222325">
    <property type="component" value="Unassembled WGS sequence"/>
</dbReference>
<dbReference type="AlphaFoldDB" id="A0AAD6TQ38"/>
<reference evidence="1" key="1">
    <citation type="submission" date="2023-03" db="EMBL/GenBank/DDBJ databases">
        <title>Massive genome expansion in bonnet fungi (Mycena s.s.) driven by repeated elements and novel gene families across ecological guilds.</title>
        <authorList>
            <consortium name="Lawrence Berkeley National Laboratory"/>
            <person name="Harder C.B."/>
            <person name="Miyauchi S."/>
            <person name="Viragh M."/>
            <person name="Kuo A."/>
            <person name="Thoen E."/>
            <person name="Andreopoulos B."/>
            <person name="Lu D."/>
            <person name="Skrede I."/>
            <person name="Drula E."/>
            <person name="Henrissat B."/>
            <person name="Morin E."/>
            <person name="Kohler A."/>
            <person name="Barry K."/>
            <person name="LaButti K."/>
            <person name="Morin E."/>
            <person name="Salamov A."/>
            <person name="Lipzen A."/>
            <person name="Mereny Z."/>
            <person name="Hegedus B."/>
            <person name="Baldrian P."/>
            <person name="Stursova M."/>
            <person name="Weitz H."/>
            <person name="Taylor A."/>
            <person name="Grigoriev I.V."/>
            <person name="Nagy L.G."/>
            <person name="Martin F."/>
            <person name="Kauserud H."/>
        </authorList>
    </citation>
    <scope>NUCLEOTIDE SEQUENCE</scope>
    <source>
        <strain evidence="1">CBHHK173m</strain>
    </source>
</reference>
<sequence>MYTKSQALLSGIEGRIKAAVSSYRRARVALLSLCGPGDWEQVYQVLHQNDIRGMNERTLNEEEQEEERRARALAGMPPAEHDLDEFGDPVEQNRRRILSWIWYTVAAGDTGADGLLHDDIRVEWTKARARADRWREELMFLEEEMRRVLMYCNWKAVWWSERKRARSGVSPELAEGLYAYAAEQEARERRWKEAWGRRWAPVRERARTALGNDLVDVEEALVVELDEEVQYGEEGEHDDLD</sequence>
<proteinExistence type="predicted"/>
<evidence type="ECO:0000313" key="2">
    <source>
        <dbReference type="Proteomes" id="UP001222325"/>
    </source>
</evidence>
<evidence type="ECO:0000313" key="1">
    <source>
        <dbReference type="EMBL" id="KAJ7065910.1"/>
    </source>
</evidence>
<dbReference type="EMBL" id="JARJCN010000174">
    <property type="protein sequence ID" value="KAJ7065910.1"/>
    <property type="molecule type" value="Genomic_DNA"/>
</dbReference>
<comment type="caution">
    <text evidence="1">The sequence shown here is derived from an EMBL/GenBank/DDBJ whole genome shotgun (WGS) entry which is preliminary data.</text>
</comment>
<name>A0AAD6TQ38_9AGAR</name>
<organism evidence="1 2">
    <name type="scientific">Mycena belliarum</name>
    <dbReference type="NCBI Taxonomy" id="1033014"/>
    <lineage>
        <taxon>Eukaryota</taxon>
        <taxon>Fungi</taxon>
        <taxon>Dikarya</taxon>
        <taxon>Basidiomycota</taxon>
        <taxon>Agaricomycotina</taxon>
        <taxon>Agaricomycetes</taxon>
        <taxon>Agaricomycetidae</taxon>
        <taxon>Agaricales</taxon>
        <taxon>Marasmiineae</taxon>
        <taxon>Mycenaceae</taxon>
        <taxon>Mycena</taxon>
    </lineage>
</organism>
<accession>A0AAD6TQ38</accession>